<accession>A0A818KJD6</accession>
<keyword evidence="5 6" id="KW-1015">Disulfide bond</keyword>
<dbReference type="PROSITE" id="PS00022">
    <property type="entry name" value="EGF_1"/>
    <property type="match status" value="3"/>
</dbReference>
<dbReference type="PROSITE" id="PS50026">
    <property type="entry name" value="EGF_3"/>
    <property type="match status" value="2"/>
</dbReference>
<dbReference type="InterPro" id="IPR002172">
    <property type="entry name" value="LDrepeatLR_classA_rpt"/>
</dbReference>
<dbReference type="GO" id="GO:0043235">
    <property type="term" value="C:receptor complex"/>
    <property type="evidence" value="ECO:0007669"/>
    <property type="project" value="TreeGrafter"/>
</dbReference>
<feature type="domain" description="EGF-like" evidence="8">
    <location>
        <begin position="866"/>
        <end position="902"/>
    </location>
</feature>
<dbReference type="InterPro" id="IPR036055">
    <property type="entry name" value="LDL_receptor-like_sf"/>
</dbReference>
<dbReference type="InterPro" id="IPR051221">
    <property type="entry name" value="LDLR-related"/>
</dbReference>
<dbReference type="Gene3D" id="4.10.400.10">
    <property type="entry name" value="Low-density Lipoprotein Receptor"/>
    <property type="match status" value="1"/>
</dbReference>
<dbReference type="PANTHER" id="PTHR22722">
    <property type="entry name" value="LOW-DENSITY LIPOPROTEIN RECEPTOR-RELATED PROTEIN 2-RELATED"/>
    <property type="match status" value="1"/>
</dbReference>
<gene>
    <name evidence="10" type="ORF">OTI717_LOCUS4609</name>
</gene>
<dbReference type="SMART" id="SM00181">
    <property type="entry name" value="EGF"/>
    <property type="match status" value="4"/>
</dbReference>
<feature type="transmembrane region" description="Helical" evidence="7">
    <location>
        <begin position="1456"/>
        <end position="1477"/>
    </location>
</feature>
<dbReference type="PROSITE" id="PS50262">
    <property type="entry name" value="G_PROTEIN_RECEP_F1_2"/>
    <property type="match status" value="1"/>
</dbReference>
<comment type="subcellular location">
    <subcellularLocation>
        <location evidence="1">Membrane</location>
    </subcellularLocation>
</comment>
<dbReference type="Pfam" id="PF00008">
    <property type="entry name" value="EGF"/>
    <property type="match status" value="1"/>
</dbReference>
<dbReference type="InterPro" id="IPR017452">
    <property type="entry name" value="GPCR_Rhodpsn_7TM"/>
</dbReference>
<evidence type="ECO:0000256" key="1">
    <source>
        <dbReference type="ARBA" id="ARBA00004370"/>
    </source>
</evidence>
<keyword evidence="6" id="KW-0245">EGF-like domain</keyword>
<dbReference type="SMART" id="SM00192">
    <property type="entry name" value="LDLa"/>
    <property type="match status" value="7"/>
</dbReference>
<evidence type="ECO:0000256" key="7">
    <source>
        <dbReference type="SAM" id="Phobius"/>
    </source>
</evidence>
<feature type="disulfide bond" evidence="6">
    <location>
        <begin position="967"/>
        <end position="976"/>
    </location>
</feature>
<evidence type="ECO:0000256" key="5">
    <source>
        <dbReference type="ARBA" id="ARBA00023157"/>
    </source>
</evidence>
<organism evidence="10 11">
    <name type="scientific">Rotaria sordida</name>
    <dbReference type="NCBI Taxonomy" id="392033"/>
    <lineage>
        <taxon>Eukaryota</taxon>
        <taxon>Metazoa</taxon>
        <taxon>Spiralia</taxon>
        <taxon>Gnathifera</taxon>
        <taxon>Rotifera</taxon>
        <taxon>Eurotatoria</taxon>
        <taxon>Bdelloidea</taxon>
        <taxon>Philodinida</taxon>
        <taxon>Philodinidae</taxon>
        <taxon>Rotaria</taxon>
    </lineage>
</organism>
<evidence type="ECO:0000313" key="11">
    <source>
        <dbReference type="Proteomes" id="UP000663823"/>
    </source>
</evidence>
<keyword evidence="3 7" id="KW-1133">Transmembrane helix</keyword>
<feature type="transmembrane region" description="Helical" evidence="7">
    <location>
        <begin position="1204"/>
        <end position="1227"/>
    </location>
</feature>
<feature type="transmembrane region" description="Helical" evidence="7">
    <location>
        <begin position="1239"/>
        <end position="1263"/>
    </location>
</feature>
<dbReference type="Gene3D" id="2.10.25.10">
    <property type="entry name" value="Laminin"/>
    <property type="match status" value="1"/>
</dbReference>
<feature type="transmembrane region" description="Helical" evidence="7">
    <location>
        <begin position="1424"/>
        <end position="1444"/>
    </location>
</feature>
<feature type="transmembrane region" description="Helical" evidence="7">
    <location>
        <begin position="1372"/>
        <end position="1397"/>
    </location>
</feature>
<name>A0A818KJD6_9BILA</name>
<evidence type="ECO:0000259" key="9">
    <source>
        <dbReference type="PROSITE" id="PS50262"/>
    </source>
</evidence>
<dbReference type="PROSITE" id="PS01186">
    <property type="entry name" value="EGF_2"/>
    <property type="match status" value="2"/>
</dbReference>
<dbReference type="Gene3D" id="1.20.1070.10">
    <property type="entry name" value="Rhodopsin 7-helix transmembrane proteins"/>
    <property type="match status" value="1"/>
</dbReference>
<evidence type="ECO:0000313" key="10">
    <source>
        <dbReference type="EMBL" id="CAF3557127.1"/>
    </source>
</evidence>
<dbReference type="SUPFAM" id="SSF81321">
    <property type="entry name" value="Family A G protein-coupled receptor-like"/>
    <property type="match status" value="1"/>
</dbReference>
<feature type="domain" description="EGF-like" evidence="8">
    <location>
        <begin position="936"/>
        <end position="977"/>
    </location>
</feature>
<evidence type="ECO:0000256" key="2">
    <source>
        <dbReference type="ARBA" id="ARBA00022692"/>
    </source>
</evidence>
<dbReference type="InterPro" id="IPR000742">
    <property type="entry name" value="EGF"/>
</dbReference>
<dbReference type="SUPFAM" id="SSF57424">
    <property type="entry name" value="LDL receptor-like module"/>
    <property type="match status" value="1"/>
</dbReference>
<dbReference type="CDD" id="cd00112">
    <property type="entry name" value="LDLa"/>
    <property type="match status" value="1"/>
</dbReference>
<dbReference type="Pfam" id="PF00057">
    <property type="entry name" value="Ldl_recept_a"/>
    <property type="match status" value="1"/>
</dbReference>
<evidence type="ECO:0000256" key="6">
    <source>
        <dbReference type="PROSITE-ProRule" id="PRU00076"/>
    </source>
</evidence>
<reference evidence="10" key="1">
    <citation type="submission" date="2021-02" db="EMBL/GenBank/DDBJ databases">
        <authorList>
            <person name="Nowell W R."/>
        </authorList>
    </citation>
    <scope>NUCLEOTIDE SEQUENCE</scope>
</reference>
<dbReference type="PRINTS" id="PR00261">
    <property type="entry name" value="LDLRECEPTOR"/>
</dbReference>
<comment type="caution">
    <text evidence="10">The sequence shown here is derived from an EMBL/GenBank/DDBJ whole genome shotgun (WGS) entry which is preliminary data.</text>
</comment>
<dbReference type="Proteomes" id="UP000663823">
    <property type="component" value="Unassembled WGS sequence"/>
</dbReference>
<proteinExistence type="predicted"/>
<sequence length="1500" mass="174059">MKSIHQFIPYCIRLFHANLGNDTNDLSAITFKELQRLNVTSNQLLVWSSTIDIAELYQIYLNDHRLTYIKNLSDEVYYNCTWPWFGHFCQYSFDFNEESTLNEIVYNIYHERNVYGLGLSQFTNLSCYIHVECHSGPSFFCLDWREICDGKVDCPNDRIDEEYCWKLELNECSKDEYRCHNGAQCIPIDFLHDDTLNPDCLDRSDEPLTHSYPVSCPSDPAFRCEEHICRPLRHEMVFSCGDGQCINKFEKCINERSISLYPMYSLSSNCTRMMACLTLMTNIIDDIACYFICEESVCIKIIKEQCPSLFQFPDIPVLFGHVFFVYTNNQSDYNPYVSPLPFLICYNRQLCGHLFSSLTIHLFNDSVCIVSSELDLSEKEMIVRRTWDDLLISIKGIFQGCSTYRTLTNETHCLYSMLYRCLNSSTCISKHRLLDGIQDCHLNDDEIFNGSCSLSHKYRFQCLTEDKCISSIMVQDSIHDCPTLEDEEPSDSKKLKTYISFPTICDGFQELSTVVINGRNISDETDCQFWPCNNTYTRCDGIWNCLNGADEVNCPPSTCPPLFHMCVSPITNQMTCLPIAQANDGIVNCLGGSDERNICRTYTPTLDHRRFLCRNYTNSREVCVSPGTLCDKISSCLFNDDEQFCRQDSSINAEPFCYSLTNINHTDVESLLCNLTDKYKASIIYFSLDSRRSSTTMHFLEDTSEENHYPAKNDEIMDLSRKWRCNRGLPIRTRQNQLLCLCPPSYYGDICQYQNQRVSLTIQLRTTADYHTIFTIVIMLIDNENDFDSYELLNYLPIRDCGTKFNIYLLYSTRPKEIMKNYSVRIDVFVTRTLEYRASWIFPLEFSFLPVHRLAVQLLIPMATTRLKNCSIKCGHGQCTKYENSNDAFCRCDKGWSGIQCLRNHNECNCPLDSICIGPRMCLCPFSRYGKYFLLTQSICSDETCNNNGICVPADYRSIRKQWSCICNEGYSGKQCTRRDRKIIVSFHGILIPSSILVHFIHAPGNKPHTRITVFKKIPLDQNSAIIYTSSPFHLVIIEFSHRYHLILVRASDLSTNRTVSIDVTSSHQCESIEYLLNHNILQLELLSRIKYYHLPCQQRLDLTCFYDSIHMCLCNHKRHANCFEFNHNMIYDCHGINYCQNQAHCFQDNATCPTTSMCVCPECYYGTHCQLTTKGLSLSLDAILGYQIRPHVPFIHQPLVVKISAMVTMTMFALSFINGCLSILTFKAKRLREVGCGWYLFILSIVSLFTISMLTLKFWLLVVIQMSIISNRSFLFIQCILIEFLLQSCLRLNDWLSSCVSMERAIIIIKGINFNKDKSRQRARWVIIGRFILTIGTTVHDPIHRYLLHDIEEQRTWCLVNYSGYLRTVDLIMNFCHFIIPFSINVIATLIIIITAARKRSIVQRQVPYKQHLRKQFREHRHLLISSMILVIWVLPRLIISFLSDCMKSARDPYLFLIIYYASFIPPTFVFVIFVLPSQTYRDEFVKSTNSFLHFRQIT</sequence>
<dbReference type="GO" id="GO:0005886">
    <property type="term" value="C:plasma membrane"/>
    <property type="evidence" value="ECO:0007669"/>
    <property type="project" value="TreeGrafter"/>
</dbReference>
<evidence type="ECO:0000256" key="3">
    <source>
        <dbReference type="ARBA" id="ARBA00022989"/>
    </source>
</evidence>
<keyword evidence="2 7" id="KW-0812">Transmembrane</keyword>
<keyword evidence="4 7" id="KW-0472">Membrane</keyword>
<protein>
    <submittedName>
        <fullName evidence="10">Uncharacterized protein</fullName>
    </submittedName>
</protein>
<feature type="domain" description="G-protein coupled receptors family 1 profile" evidence="9">
    <location>
        <begin position="1218"/>
        <end position="1475"/>
    </location>
</feature>
<dbReference type="PROSITE" id="PS50068">
    <property type="entry name" value="LDLRA_2"/>
    <property type="match status" value="1"/>
</dbReference>
<evidence type="ECO:0000259" key="8">
    <source>
        <dbReference type="PROSITE" id="PS50026"/>
    </source>
</evidence>
<evidence type="ECO:0000256" key="4">
    <source>
        <dbReference type="ARBA" id="ARBA00023136"/>
    </source>
</evidence>
<dbReference type="SUPFAM" id="SSF57196">
    <property type="entry name" value="EGF/Laminin"/>
    <property type="match status" value="1"/>
</dbReference>
<dbReference type="GO" id="GO:0005041">
    <property type="term" value="F:low-density lipoprotein particle receptor activity"/>
    <property type="evidence" value="ECO:0007669"/>
    <property type="project" value="TreeGrafter"/>
</dbReference>
<dbReference type="EMBL" id="CAJOAX010000281">
    <property type="protein sequence ID" value="CAF3557127.1"/>
    <property type="molecule type" value="Genomic_DNA"/>
</dbReference>
<dbReference type="PANTHER" id="PTHR22722:SF5">
    <property type="entry name" value="LOW-DENSITY LIPOPROTEIN RECEPTOR-RELATED PROTEIN 1B"/>
    <property type="match status" value="1"/>
</dbReference>
<feature type="disulfide bond" evidence="6">
    <location>
        <begin position="892"/>
        <end position="901"/>
    </location>
</feature>
<comment type="caution">
    <text evidence="6">Lacks conserved residue(s) required for the propagation of feature annotation.</text>
</comment>